<dbReference type="GO" id="GO:0009244">
    <property type="term" value="P:lipopolysaccharide core region biosynthetic process"/>
    <property type="evidence" value="ECO:0007669"/>
    <property type="project" value="TreeGrafter"/>
</dbReference>
<dbReference type="PANTHER" id="PTHR30160">
    <property type="entry name" value="TETRAACYLDISACCHARIDE 4'-KINASE-RELATED"/>
    <property type="match status" value="1"/>
</dbReference>
<evidence type="ECO:0000313" key="4">
    <source>
        <dbReference type="Proteomes" id="UP000266313"/>
    </source>
</evidence>
<dbReference type="CDD" id="cd03789">
    <property type="entry name" value="GT9_LPS_heptosyltransferase"/>
    <property type="match status" value="1"/>
</dbReference>
<protein>
    <submittedName>
        <fullName evidence="3">Putative lipopolysaccharide heptosyltransferase-1</fullName>
    </submittedName>
</protein>
<dbReference type="InterPro" id="IPR051199">
    <property type="entry name" value="LPS_LOS_Heptosyltrfase"/>
</dbReference>
<dbReference type="RefSeq" id="WP_179952374.1">
    <property type="nucleotide sequence ID" value="NZ_AP017928.1"/>
</dbReference>
<name>A0A250KU73_9GAMM</name>
<keyword evidence="4" id="KW-1185">Reference proteome</keyword>
<reference evidence="3 4" key="1">
    <citation type="submission" date="2016-12" db="EMBL/GenBank/DDBJ databases">
        <title>Genome sequencing of Methylocaldum marinum.</title>
        <authorList>
            <person name="Takeuchi M."/>
            <person name="Kamagata Y."/>
            <person name="Hiraoka S."/>
            <person name="Oshima K."/>
            <person name="Hattori M."/>
            <person name="Iwasaki W."/>
        </authorList>
    </citation>
    <scope>NUCLEOTIDE SEQUENCE [LARGE SCALE GENOMIC DNA]</scope>
    <source>
        <strain evidence="3 4">S8</strain>
    </source>
</reference>
<keyword evidence="1" id="KW-0328">Glycosyltransferase</keyword>
<dbReference type="InterPro" id="IPR002201">
    <property type="entry name" value="Glyco_trans_9"/>
</dbReference>
<keyword evidence="2 3" id="KW-0808">Transferase</keyword>
<evidence type="ECO:0000256" key="2">
    <source>
        <dbReference type="ARBA" id="ARBA00022679"/>
    </source>
</evidence>
<accession>A0A250KU73</accession>
<dbReference type="Proteomes" id="UP000266313">
    <property type="component" value="Chromosome"/>
</dbReference>
<dbReference type="SUPFAM" id="SSF53756">
    <property type="entry name" value="UDP-Glycosyltransferase/glycogen phosphorylase"/>
    <property type="match status" value="1"/>
</dbReference>
<evidence type="ECO:0000256" key="1">
    <source>
        <dbReference type="ARBA" id="ARBA00022676"/>
    </source>
</evidence>
<dbReference type="GO" id="GO:0005829">
    <property type="term" value="C:cytosol"/>
    <property type="evidence" value="ECO:0007669"/>
    <property type="project" value="TreeGrafter"/>
</dbReference>
<proteinExistence type="predicted"/>
<sequence length="356" mass="39444">MPGIGSPPKSILIIRLSAIGDVIMASGLIPALRAAYPDARIAWLTESTNSDLLRHNPRLDQVFLWPRGRWRQLRRERRYRELWREARGLVGALRAERFEWVIDLQGLIKSGIWAWLSRGRRRVGLGSREGSQFLMTEIADRRVNDVRIGKEYRKLAETLTGRADTFALDIAVSDDDRKGAKELLESTGVIGKYAVICPFTTRPQKHWFDERWAELAARLAGERRLAVVMLGGPADKARAESIAAQTPGLVDLAGRTNLGQCAAVVEKAKLLIGVDTGLTHLGIALSVPTVAIFGSTRPYLDTGRPTARVLYEPLDCSPCRRRPTCGGTFDCMKAHTVESVLTAIETLESIGEHKGE</sequence>
<organism evidence="3 4">
    <name type="scientific">Methylocaldum marinum</name>
    <dbReference type="NCBI Taxonomy" id="1432792"/>
    <lineage>
        <taxon>Bacteria</taxon>
        <taxon>Pseudomonadati</taxon>
        <taxon>Pseudomonadota</taxon>
        <taxon>Gammaproteobacteria</taxon>
        <taxon>Methylococcales</taxon>
        <taxon>Methylococcaceae</taxon>
        <taxon>Methylocaldum</taxon>
    </lineage>
</organism>
<dbReference type="Pfam" id="PF01075">
    <property type="entry name" value="Glyco_transf_9"/>
    <property type="match status" value="1"/>
</dbReference>
<dbReference type="KEGG" id="mmai:sS8_3257"/>
<evidence type="ECO:0000313" key="3">
    <source>
        <dbReference type="EMBL" id="BBA35200.1"/>
    </source>
</evidence>
<dbReference type="PANTHER" id="PTHR30160:SF1">
    <property type="entry name" value="LIPOPOLYSACCHARIDE 1,2-N-ACETYLGLUCOSAMINETRANSFERASE-RELATED"/>
    <property type="match status" value="1"/>
</dbReference>
<dbReference type="GO" id="GO:0008713">
    <property type="term" value="F:ADP-heptose-lipopolysaccharide heptosyltransferase activity"/>
    <property type="evidence" value="ECO:0007669"/>
    <property type="project" value="TreeGrafter"/>
</dbReference>
<dbReference type="Gene3D" id="3.40.50.2000">
    <property type="entry name" value="Glycogen Phosphorylase B"/>
    <property type="match status" value="2"/>
</dbReference>
<gene>
    <name evidence="3" type="ORF">sS8_3257</name>
</gene>
<dbReference type="AlphaFoldDB" id="A0A250KU73"/>
<dbReference type="EMBL" id="AP017928">
    <property type="protein sequence ID" value="BBA35200.1"/>
    <property type="molecule type" value="Genomic_DNA"/>
</dbReference>